<gene>
    <name evidence="8 12" type="primary">gltX</name>
    <name evidence="12" type="ORF">GCM10011512_26320</name>
</gene>
<evidence type="ECO:0000256" key="7">
    <source>
        <dbReference type="ARBA" id="ARBA00023146"/>
    </source>
</evidence>
<evidence type="ECO:0000259" key="11">
    <source>
        <dbReference type="Pfam" id="PF19269"/>
    </source>
</evidence>
<comment type="caution">
    <text evidence="8">Lacks conserved residue(s) required for the propagation of feature annotation.</text>
</comment>
<dbReference type="Gene3D" id="3.40.50.620">
    <property type="entry name" value="HUPs"/>
    <property type="match status" value="1"/>
</dbReference>
<dbReference type="InterPro" id="IPR020058">
    <property type="entry name" value="Glu/Gln-tRNA-synth_Ib_cat-dom"/>
</dbReference>
<keyword evidence="3 8" id="KW-0436">Ligase</keyword>
<dbReference type="GO" id="GO:0016874">
    <property type="term" value="F:ligase activity"/>
    <property type="evidence" value="ECO:0007669"/>
    <property type="project" value="UniProtKB-KW"/>
</dbReference>
<sequence length="538" mass="58734">MTDDASVPPATRPSGVHVHAPTDVAAGAPTAPNASSAGLPAVTDDTPVRVRFCPSPTGTPHVGLIRTALFNWAYARHTGGTLVFRIEDTDAARDSEESYHQLLEALRWLGLDWDEGVEVGGPHGPYRQSQRGDVYTRVLAQLTEAGHLYESFSTPEEIEARHREAGRDIKLGYDNHDRDLTDEQRAAFRAEGREPVLRLRMPEEDITFTDLVRGEITFRAGSVPDFVVARANGKPLYTLVNPVDDALMGITHVLRGEDLLSSTPRQIALYRALIDIGVASYMPLFGHLPYVMGEKNKKLSKRDPESNLFLHRDRGFIPEGLLNYLALLGWSLSADEDVFGVEQFVAAFDVHDVLPNPARFDVKKAEAINGSHVRLLDADDFRDRLVPYLRAAGVVGETLTDREQQILAAAAPLVQERITLLGEAPAMIGFLFAADADITVDADARKGMPENLTEALDAAIDALEPLDTFDAEAIQAALRTALVEQLGLKPRHAFGPVRTAVSGHRISPPLFESLEILGKDSALARLRAFRADAAGEAS</sequence>
<evidence type="ECO:0000256" key="3">
    <source>
        <dbReference type="ARBA" id="ARBA00022598"/>
    </source>
</evidence>
<dbReference type="Gene3D" id="1.10.10.350">
    <property type="match status" value="1"/>
</dbReference>
<evidence type="ECO:0000313" key="12">
    <source>
        <dbReference type="EMBL" id="GGC98114.1"/>
    </source>
</evidence>
<dbReference type="InterPro" id="IPR008925">
    <property type="entry name" value="aa_tRNA-synth_I_cd-bd_sf"/>
</dbReference>
<keyword evidence="7 8" id="KW-0030">Aminoacyl-tRNA synthetase</keyword>
<dbReference type="EMBL" id="BMJI01000021">
    <property type="protein sequence ID" value="GGC98114.1"/>
    <property type="molecule type" value="Genomic_DNA"/>
</dbReference>
<dbReference type="Gene3D" id="1.10.8.70">
    <property type="entry name" value="Glutamate-tRNA synthetase, class I, anticodon-binding domain 1"/>
    <property type="match status" value="1"/>
</dbReference>
<dbReference type="InterPro" id="IPR049940">
    <property type="entry name" value="GluQ/Sye"/>
</dbReference>
<comment type="function">
    <text evidence="8">Catalyzes the attachment of glutamate to tRNA(Glu) in a two-step reaction: glutamate is first activated by ATP to form Glu-AMP and then transferred to the acceptor end of tRNA(Glu).</text>
</comment>
<feature type="domain" description="Aminoacyl-tRNA synthetase class I anticodon-binding" evidence="11">
    <location>
        <begin position="382"/>
        <end position="528"/>
    </location>
</feature>
<keyword evidence="2 8" id="KW-0963">Cytoplasm</keyword>
<evidence type="ECO:0000256" key="8">
    <source>
        <dbReference type="HAMAP-Rule" id="MF_00022"/>
    </source>
</evidence>
<evidence type="ECO:0000256" key="6">
    <source>
        <dbReference type="ARBA" id="ARBA00022917"/>
    </source>
</evidence>
<keyword evidence="4 8" id="KW-0547">Nucleotide-binding</keyword>
<reference evidence="13" key="1">
    <citation type="journal article" date="2019" name="Int. J. Syst. Evol. Microbiol.">
        <title>The Global Catalogue of Microorganisms (GCM) 10K type strain sequencing project: providing services to taxonomists for standard genome sequencing and annotation.</title>
        <authorList>
            <consortium name="The Broad Institute Genomics Platform"/>
            <consortium name="The Broad Institute Genome Sequencing Center for Infectious Disease"/>
            <person name="Wu L."/>
            <person name="Ma J."/>
        </authorList>
    </citation>
    <scope>NUCLEOTIDE SEQUENCE [LARGE SCALE GENOMIC DNA]</scope>
    <source>
        <strain evidence="13">CGMCC 1.15480</strain>
    </source>
</reference>
<dbReference type="EC" id="6.1.1.17" evidence="8"/>
<evidence type="ECO:0000259" key="10">
    <source>
        <dbReference type="Pfam" id="PF00749"/>
    </source>
</evidence>
<evidence type="ECO:0000256" key="5">
    <source>
        <dbReference type="ARBA" id="ARBA00022840"/>
    </source>
</evidence>
<feature type="region of interest" description="Disordered" evidence="9">
    <location>
        <begin position="1"/>
        <end position="42"/>
    </location>
</feature>
<dbReference type="InterPro" id="IPR020751">
    <property type="entry name" value="aa-tRNA-synth_I_codon-bd_sub2"/>
</dbReference>
<dbReference type="Proteomes" id="UP000597761">
    <property type="component" value="Unassembled WGS sequence"/>
</dbReference>
<dbReference type="InterPro" id="IPR020752">
    <property type="entry name" value="Glu-tRNA-synth_I_codon-bd_sub1"/>
</dbReference>
<dbReference type="InterPro" id="IPR045462">
    <property type="entry name" value="aa-tRNA-synth_I_cd-bd"/>
</dbReference>
<dbReference type="PRINTS" id="PR00987">
    <property type="entry name" value="TRNASYNTHGLU"/>
</dbReference>
<dbReference type="InterPro" id="IPR004527">
    <property type="entry name" value="Glu-tRNA-ligase_bac/mito"/>
</dbReference>
<keyword evidence="6 8" id="KW-0648">Protein biosynthesis</keyword>
<evidence type="ECO:0000256" key="4">
    <source>
        <dbReference type="ARBA" id="ARBA00022741"/>
    </source>
</evidence>
<accession>A0ABQ1PJJ4</accession>
<dbReference type="InterPro" id="IPR014729">
    <property type="entry name" value="Rossmann-like_a/b/a_fold"/>
</dbReference>
<comment type="caution">
    <text evidence="12">The sequence shown here is derived from an EMBL/GenBank/DDBJ whole genome shotgun (WGS) entry which is preliminary data.</text>
</comment>
<evidence type="ECO:0000256" key="2">
    <source>
        <dbReference type="ARBA" id="ARBA00022490"/>
    </source>
</evidence>
<dbReference type="PANTHER" id="PTHR43311">
    <property type="entry name" value="GLUTAMATE--TRNA LIGASE"/>
    <property type="match status" value="1"/>
</dbReference>
<dbReference type="NCBIfam" id="TIGR00464">
    <property type="entry name" value="gltX_bact"/>
    <property type="match status" value="1"/>
</dbReference>
<dbReference type="PANTHER" id="PTHR43311:SF2">
    <property type="entry name" value="GLUTAMATE--TRNA LIGASE, MITOCHONDRIAL-RELATED"/>
    <property type="match status" value="1"/>
</dbReference>
<dbReference type="SUPFAM" id="SSF48163">
    <property type="entry name" value="An anticodon-binding domain of class I aminoacyl-tRNA synthetases"/>
    <property type="match status" value="1"/>
</dbReference>
<name>A0ABQ1PJJ4_9MICC</name>
<keyword evidence="5 8" id="KW-0067">ATP-binding</keyword>
<dbReference type="HAMAP" id="MF_00022">
    <property type="entry name" value="Glu_tRNA_synth_type1"/>
    <property type="match status" value="1"/>
</dbReference>
<dbReference type="InterPro" id="IPR000924">
    <property type="entry name" value="Glu/Gln-tRNA-synth"/>
</dbReference>
<evidence type="ECO:0000313" key="13">
    <source>
        <dbReference type="Proteomes" id="UP000597761"/>
    </source>
</evidence>
<dbReference type="SUPFAM" id="SSF52374">
    <property type="entry name" value="Nucleotidylyl transferase"/>
    <property type="match status" value="1"/>
</dbReference>
<evidence type="ECO:0000256" key="1">
    <source>
        <dbReference type="ARBA" id="ARBA00007894"/>
    </source>
</evidence>
<dbReference type="CDD" id="cd00808">
    <property type="entry name" value="GluRS_core"/>
    <property type="match status" value="1"/>
</dbReference>
<dbReference type="InterPro" id="IPR033910">
    <property type="entry name" value="GluRS_core"/>
</dbReference>
<organism evidence="12 13">
    <name type="scientific">Tersicoccus solisilvae</name>
    <dbReference type="NCBI Taxonomy" id="1882339"/>
    <lineage>
        <taxon>Bacteria</taxon>
        <taxon>Bacillati</taxon>
        <taxon>Actinomycetota</taxon>
        <taxon>Actinomycetes</taxon>
        <taxon>Micrococcales</taxon>
        <taxon>Micrococcaceae</taxon>
        <taxon>Tersicoccus</taxon>
    </lineage>
</organism>
<dbReference type="Pfam" id="PF00749">
    <property type="entry name" value="tRNA-synt_1c"/>
    <property type="match status" value="1"/>
</dbReference>
<comment type="catalytic activity">
    <reaction evidence="8">
        <text>tRNA(Glu) + L-glutamate + ATP = L-glutamyl-tRNA(Glu) + AMP + diphosphate</text>
        <dbReference type="Rhea" id="RHEA:23540"/>
        <dbReference type="Rhea" id="RHEA-COMP:9663"/>
        <dbReference type="Rhea" id="RHEA-COMP:9680"/>
        <dbReference type="ChEBI" id="CHEBI:29985"/>
        <dbReference type="ChEBI" id="CHEBI:30616"/>
        <dbReference type="ChEBI" id="CHEBI:33019"/>
        <dbReference type="ChEBI" id="CHEBI:78442"/>
        <dbReference type="ChEBI" id="CHEBI:78520"/>
        <dbReference type="ChEBI" id="CHEBI:456215"/>
        <dbReference type="EC" id="6.1.1.17"/>
    </reaction>
</comment>
<comment type="similarity">
    <text evidence="1 8">Belongs to the class-I aminoacyl-tRNA synthetase family. Glutamate--tRNA ligase type 1 subfamily.</text>
</comment>
<proteinExistence type="inferred from homology"/>
<dbReference type="RefSeq" id="WP_188668876.1">
    <property type="nucleotide sequence ID" value="NZ_BMJI01000021.1"/>
</dbReference>
<feature type="binding site" evidence="8">
    <location>
        <position position="301"/>
    </location>
    <ligand>
        <name>ATP</name>
        <dbReference type="ChEBI" id="CHEBI:30616"/>
    </ligand>
</feature>
<feature type="short sequence motif" description="'KMSKS' region" evidence="8">
    <location>
        <begin position="298"/>
        <end position="302"/>
    </location>
</feature>
<feature type="domain" description="Glutamyl/glutaminyl-tRNA synthetase class Ib catalytic" evidence="10">
    <location>
        <begin position="48"/>
        <end position="364"/>
    </location>
</feature>
<comment type="subcellular location">
    <subcellularLocation>
        <location evidence="8">Cytoplasm</location>
    </subcellularLocation>
</comment>
<evidence type="ECO:0000256" key="9">
    <source>
        <dbReference type="SAM" id="MobiDB-lite"/>
    </source>
</evidence>
<feature type="short sequence motif" description="'HIGH' region" evidence="8">
    <location>
        <begin position="54"/>
        <end position="64"/>
    </location>
</feature>
<protein>
    <recommendedName>
        <fullName evidence="8">Glutamate--tRNA ligase</fullName>
        <ecNumber evidence="8">6.1.1.17</ecNumber>
    </recommendedName>
    <alternativeName>
        <fullName evidence="8">Glutamyl-tRNA synthetase</fullName>
        <shortName evidence="8">GluRS</shortName>
    </alternativeName>
</protein>
<keyword evidence="13" id="KW-1185">Reference proteome</keyword>
<comment type="subunit">
    <text evidence="8">Monomer.</text>
</comment>
<dbReference type="Pfam" id="PF19269">
    <property type="entry name" value="Anticodon_2"/>
    <property type="match status" value="1"/>
</dbReference>